<keyword evidence="2" id="KW-1185">Reference proteome</keyword>
<reference evidence="1" key="1">
    <citation type="submission" date="2021-01" db="EMBL/GenBank/DDBJ databases">
        <title>Whole genome shotgun sequence of Acrocarpospora phusangensis NBRC 108782.</title>
        <authorList>
            <person name="Komaki H."/>
            <person name="Tamura T."/>
        </authorList>
    </citation>
    <scope>NUCLEOTIDE SEQUENCE</scope>
    <source>
        <strain evidence="1">NBRC 108782</strain>
    </source>
</reference>
<sequence>MLEAIARGKARGTANYLLLCLYKAGLELSEADRERVLSCTDQEQLAIWVKRAPYVDRAEDMFTDPDLSRS</sequence>
<organism evidence="1 2">
    <name type="scientific">Acrocarpospora phusangensis</name>
    <dbReference type="NCBI Taxonomy" id="1070424"/>
    <lineage>
        <taxon>Bacteria</taxon>
        <taxon>Bacillati</taxon>
        <taxon>Actinomycetota</taxon>
        <taxon>Actinomycetes</taxon>
        <taxon>Streptosporangiales</taxon>
        <taxon>Streptosporangiaceae</taxon>
        <taxon>Acrocarpospora</taxon>
    </lineage>
</organism>
<evidence type="ECO:0000313" key="2">
    <source>
        <dbReference type="Proteomes" id="UP000640052"/>
    </source>
</evidence>
<gene>
    <name evidence="1" type="ORF">Aph01nite_56530</name>
</gene>
<dbReference type="AlphaFoldDB" id="A0A919QGX6"/>
<evidence type="ECO:0000313" key="1">
    <source>
        <dbReference type="EMBL" id="GIH27343.1"/>
    </source>
</evidence>
<accession>A0A919QGX6</accession>
<dbReference type="EMBL" id="BOOA01000054">
    <property type="protein sequence ID" value="GIH27343.1"/>
    <property type="molecule type" value="Genomic_DNA"/>
</dbReference>
<protein>
    <submittedName>
        <fullName evidence="1">Uncharacterized protein</fullName>
    </submittedName>
</protein>
<name>A0A919QGX6_9ACTN</name>
<proteinExistence type="predicted"/>
<dbReference type="Proteomes" id="UP000640052">
    <property type="component" value="Unassembled WGS sequence"/>
</dbReference>
<comment type="caution">
    <text evidence="1">The sequence shown here is derived from an EMBL/GenBank/DDBJ whole genome shotgun (WGS) entry which is preliminary data.</text>
</comment>